<sequence length="35" mass="3871">MVNGKHTNLPLNDVAVGTVTRSARLENVARYQRSC</sequence>
<name>E5B252_ERWAM</name>
<gene>
    <name evidence="1" type="ORF">EAIL5_0734</name>
</gene>
<organism evidence="1">
    <name type="scientific">Erwinia amylovora ATCC BAA-2158</name>
    <dbReference type="NCBI Taxonomy" id="889211"/>
    <lineage>
        <taxon>Bacteria</taxon>
        <taxon>Pseudomonadati</taxon>
        <taxon>Pseudomonadota</taxon>
        <taxon>Gammaproteobacteria</taxon>
        <taxon>Enterobacterales</taxon>
        <taxon>Erwiniaceae</taxon>
        <taxon>Erwinia</taxon>
    </lineage>
</organism>
<dbReference type="EMBL" id="FR719187">
    <property type="protein sequence ID" value="CBX79554.1"/>
    <property type="molecule type" value="Genomic_DNA"/>
</dbReference>
<accession>E5B252</accession>
<protein>
    <submittedName>
        <fullName evidence="1">Uncharacterized protein</fullName>
    </submittedName>
</protein>
<evidence type="ECO:0000313" key="1">
    <source>
        <dbReference type="EMBL" id="CBX79554.1"/>
    </source>
</evidence>
<proteinExistence type="predicted"/>
<dbReference type="AlphaFoldDB" id="E5B252"/>
<reference evidence="1" key="1">
    <citation type="journal article" date="2011" name="J. Bacteriol.">
        <title>Genome Sequence of an Erwinia amylovora Strain with Pathogenicity Restricted to Rubus Plants.</title>
        <authorList>
            <person name="Powney R."/>
            <person name="Smits T.H."/>
            <person name="Sawbridge T."/>
            <person name="Frey B."/>
            <person name="Blom J."/>
            <person name="Frey J.E."/>
            <person name="Plummer K.M."/>
            <person name="Beer S.V."/>
            <person name="Luck J."/>
            <person name="Duffy B."/>
            <person name="Rodoni B."/>
        </authorList>
    </citation>
    <scope>NUCLEOTIDE SEQUENCE</scope>
    <source>
        <strain evidence="1">ATCC BAA-2158</strain>
    </source>
</reference>